<proteinExistence type="inferred from homology"/>
<evidence type="ECO:0000256" key="5">
    <source>
        <dbReference type="ARBA" id="ARBA00047720"/>
    </source>
</evidence>
<evidence type="ECO:0000256" key="1">
    <source>
        <dbReference type="ARBA" id="ARBA00006773"/>
    </source>
</evidence>
<dbReference type="Gene3D" id="2.30.40.10">
    <property type="entry name" value="Urease, subunit C, domain 1"/>
    <property type="match status" value="1"/>
</dbReference>
<dbReference type="Proteomes" id="UP001155241">
    <property type="component" value="Unassembled WGS sequence"/>
</dbReference>
<dbReference type="InterPro" id="IPR032466">
    <property type="entry name" value="Metal_Hydrolase"/>
</dbReference>
<dbReference type="CDD" id="cd01295">
    <property type="entry name" value="AdeC"/>
    <property type="match status" value="1"/>
</dbReference>
<keyword evidence="4 6" id="KW-0464">Manganese</keyword>
<comment type="catalytic activity">
    <reaction evidence="5 6">
        <text>adenine + H2O + H(+) = hypoxanthine + NH4(+)</text>
        <dbReference type="Rhea" id="RHEA:23688"/>
        <dbReference type="ChEBI" id="CHEBI:15377"/>
        <dbReference type="ChEBI" id="CHEBI:15378"/>
        <dbReference type="ChEBI" id="CHEBI:16708"/>
        <dbReference type="ChEBI" id="CHEBI:17368"/>
        <dbReference type="ChEBI" id="CHEBI:28938"/>
        <dbReference type="EC" id="3.5.4.2"/>
    </reaction>
</comment>
<dbReference type="GO" id="GO:0000034">
    <property type="term" value="F:adenine deaminase activity"/>
    <property type="evidence" value="ECO:0007669"/>
    <property type="project" value="UniProtKB-UniRule"/>
</dbReference>
<feature type="domain" description="Adenine deaminase C-terminal" evidence="8">
    <location>
        <begin position="370"/>
        <end position="537"/>
    </location>
</feature>
<dbReference type="HAMAP" id="MF_01518">
    <property type="entry name" value="Adenine_deamin"/>
    <property type="match status" value="1"/>
</dbReference>
<dbReference type="PANTHER" id="PTHR11113:SF2">
    <property type="entry name" value="ADENINE DEAMINASE"/>
    <property type="match status" value="1"/>
</dbReference>
<dbReference type="AlphaFoldDB" id="A0A9X2FII6"/>
<evidence type="ECO:0000256" key="4">
    <source>
        <dbReference type="ARBA" id="ARBA00023211"/>
    </source>
</evidence>
<accession>A0A9X2FII6</accession>
<gene>
    <name evidence="6 9" type="primary">ade</name>
    <name evidence="9" type="ORF">NG895_28525</name>
</gene>
<dbReference type="InterPro" id="IPR011059">
    <property type="entry name" value="Metal-dep_hydrolase_composite"/>
</dbReference>
<comment type="similarity">
    <text evidence="1 6">Belongs to the metallo-dependent hydrolases superfamily. Adenine deaminase family.</text>
</comment>
<dbReference type="SUPFAM" id="SSF51556">
    <property type="entry name" value="Metallo-dependent hydrolases"/>
    <property type="match status" value="1"/>
</dbReference>
<dbReference type="Pfam" id="PF01979">
    <property type="entry name" value="Amidohydro_1"/>
    <property type="match status" value="1"/>
</dbReference>
<dbReference type="InterPro" id="IPR006679">
    <property type="entry name" value="Adenine_deam"/>
</dbReference>
<dbReference type="EMBL" id="JAMXLR010000092">
    <property type="protein sequence ID" value="MCO6047869.1"/>
    <property type="molecule type" value="Genomic_DNA"/>
</dbReference>
<sequence>MPAVIANVVDIANRKITPAEVVWENGRIASITPAEGQKPTTYLLPGFVDAHVHIESSMLVPTEFARTAVLHGTVATVSDPHEIGNVLGVAGVEYMLANAAHSPLKFCFGAPSCVPATTFETAGASITTAEVETLLADPRIGYLSEMMNFPGILHGDPDCLAKVAAAKTIGKPVDGHAPGLRGEAAAAYVGAGITTDHECFTKDEALDKLAAGCKISIREGSAARNFDALYTLIGEYPGMTMLCSDDKHPDELLLGHINLLVRRAVAAGIDLFEVLRAACLTPVQHYSLDVGQLKVGDPADFIEVDSLEEFNVLRTWIDGECVAEDGTTPLPRIEVHEANQFESRQVVAEELAVAAGDAKSLKVIEAIDGQLVTNCLAESPKVVDGKVVPDTERDILKLVVVNRYSPAPAAVAFIKNFGIKQGALASSVAHDSHNVIAVGTSDEDIVAAINLVMDSRGGLSAASVADGVAEVLPLPVAGLMATGTCAEVGEAYGKLDRQVKEWGSPLRAPYMTLSFMALLVIPALKLSDLGLFDGGKFEFADLLT</sequence>
<evidence type="ECO:0000313" key="10">
    <source>
        <dbReference type="Proteomes" id="UP001155241"/>
    </source>
</evidence>
<evidence type="ECO:0000259" key="7">
    <source>
        <dbReference type="Pfam" id="PF01979"/>
    </source>
</evidence>
<dbReference type="InterPro" id="IPR006680">
    <property type="entry name" value="Amidohydro-rel"/>
</dbReference>
<reference evidence="9" key="1">
    <citation type="submission" date="2022-06" db="EMBL/GenBank/DDBJ databases">
        <title>Aeoliella straminimaris, a novel planctomycete from sediments.</title>
        <authorList>
            <person name="Vitorino I.R."/>
            <person name="Lage O.M."/>
        </authorList>
    </citation>
    <scope>NUCLEOTIDE SEQUENCE</scope>
    <source>
        <strain evidence="9">ICT_H6.2</strain>
    </source>
</reference>
<dbReference type="Pfam" id="PF13382">
    <property type="entry name" value="Adenine_deam_C"/>
    <property type="match status" value="1"/>
</dbReference>
<dbReference type="InterPro" id="IPR026912">
    <property type="entry name" value="Adenine_deam_C"/>
</dbReference>
<name>A0A9X2FII6_9BACT</name>
<dbReference type="SUPFAM" id="SSF51338">
    <property type="entry name" value="Composite domain of metallo-dependent hydrolases"/>
    <property type="match status" value="1"/>
</dbReference>
<dbReference type="PANTHER" id="PTHR11113">
    <property type="entry name" value="N-ACETYLGLUCOSAMINE-6-PHOSPHATE DEACETYLASE"/>
    <property type="match status" value="1"/>
</dbReference>
<organism evidence="9 10">
    <name type="scientific">Aeoliella straminimaris</name>
    <dbReference type="NCBI Taxonomy" id="2954799"/>
    <lineage>
        <taxon>Bacteria</taxon>
        <taxon>Pseudomonadati</taxon>
        <taxon>Planctomycetota</taxon>
        <taxon>Planctomycetia</taxon>
        <taxon>Pirellulales</taxon>
        <taxon>Lacipirellulaceae</taxon>
        <taxon>Aeoliella</taxon>
    </lineage>
</organism>
<evidence type="ECO:0000256" key="2">
    <source>
        <dbReference type="ARBA" id="ARBA00012782"/>
    </source>
</evidence>
<keyword evidence="3 6" id="KW-0378">Hydrolase</keyword>
<comment type="cofactor">
    <cofactor evidence="6">
        <name>Mn(2+)</name>
        <dbReference type="ChEBI" id="CHEBI:29035"/>
    </cofactor>
</comment>
<evidence type="ECO:0000259" key="8">
    <source>
        <dbReference type="Pfam" id="PF13382"/>
    </source>
</evidence>
<protein>
    <recommendedName>
        <fullName evidence="2 6">Adenine deaminase</fullName>
        <shortName evidence="6">Adenase</shortName>
        <shortName evidence="6">Adenine aminase</shortName>
        <ecNumber evidence="2 6">3.5.4.2</ecNumber>
    </recommendedName>
</protein>
<dbReference type="NCBIfam" id="TIGR01178">
    <property type="entry name" value="ade"/>
    <property type="match status" value="1"/>
</dbReference>
<feature type="domain" description="Amidohydrolase-related" evidence="7">
    <location>
        <begin position="42"/>
        <end position="321"/>
    </location>
</feature>
<evidence type="ECO:0000256" key="3">
    <source>
        <dbReference type="ARBA" id="ARBA00022801"/>
    </source>
</evidence>
<comment type="caution">
    <text evidence="9">The sequence shown here is derived from an EMBL/GenBank/DDBJ whole genome shotgun (WGS) entry which is preliminary data.</text>
</comment>
<dbReference type="GO" id="GO:0006146">
    <property type="term" value="P:adenine catabolic process"/>
    <property type="evidence" value="ECO:0007669"/>
    <property type="project" value="InterPro"/>
</dbReference>
<keyword evidence="10" id="KW-1185">Reference proteome</keyword>
<evidence type="ECO:0000256" key="6">
    <source>
        <dbReference type="HAMAP-Rule" id="MF_01518"/>
    </source>
</evidence>
<dbReference type="Gene3D" id="3.20.20.140">
    <property type="entry name" value="Metal-dependent hydrolases"/>
    <property type="match status" value="1"/>
</dbReference>
<dbReference type="EC" id="3.5.4.2" evidence="2 6"/>
<dbReference type="RefSeq" id="WP_252855975.1">
    <property type="nucleotide sequence ID" value="NZ_JAMXLR010000092.1"/>
</dbReference>
<evidence type="ECO:0000313" key="9">
    <source>
        <dbReference type="EMBL" id="MCO6047869.1"/>
    </source>
</evidence>